<reference evidence="2" key="1">
    <citation type="journal article" date="2019" name="Int. J. Syst. Evol. Microbiol.">
        <title>The Global Catalogue of Microorganisms (GCM) 10K type strain sequencing project: providing services to taxonomists for standard genome sequencing and annotation.</title>
        <authorList>
            <consortium name="The Broad Institute Genomics Platform"/>
            <consortium name="The Broad Institute Genome Sequencing Center for Infectious Disease"/>
            <person name="Wu L."/>
            <person name="Ma J."/>
        </authorList>
    </citation>
    <scope>NUCLEOTIDE SEQUENCE [LARGE SCALE GENOMIC DNA]</scope>
    <source>
        <strain evidence="2">CCM 7327</strain>
    </source>
</reference>
<proteinExistence type="predicted"/>
<dbReference type="Proteomes" id="UP000628109">
    <property type="component" value="Unassembled WGS sequence"/>
</dbReference>
<dbReference type="EMBL" id="BMDU01000010">
    <property type="protein sequence ID" value="GGA03809.1"/>
    <property type="molecule type" value="Genomic_DNA"/>
</dbReference>
<name>A0ABQ1F8V8_SPHSA</name>
<gene>
    <name evidence="1" type="ORF">GCM10019071_38080</name>
</gene>
<evidence type="ECO:0000313" key="2">
    <source>
        <dbReference type="Proteomes" id="UP000628109"/>
    </source>
</evidence>
<organism evidence="1 2">
    <name type="scientific">Sphingobium fuliginis (strain ATCC 27551)</name>
    <dbReference type="NCBI Taxonomy" id="336203"/>
    <lineage>
        <taxon>Bacteria</taxon>
        <taxon>Pseudomonadati</taxon>
        <taxon>Pseudomonadota</taxon>
        <taxon>Alphaproteobacteria</taxon>
        <taxon>Sphingomonadales</taxon>
        <taxon>Sphingomonadaceae</taxon>
        <taxon>Sphingobium</taxon>
    </lineage>
</organism>
<keyword evidence="2" id="KW-1185">Reference proteome</keyword>
<evidence type="ECO:0000313" key="1">
    <source>
        <dbReference type="EMBL" id="GGA03809.1"/>
    </source>
</evidence>
<protein>
    <submittedName>
        <fullName evidence="1">Uncharacterized protein</fullName>
    </submittedName>
</protein>
<comment type="caution">
    <text evidence="1">The sequence shown here is derived from an EMBL/GenBank/DDBJ whole genome shotgun (WGS) entry which is preliminary data.</text>
</comment>
<sequence length="101" mass="10472">MAVAESGAMASMARALATVERFMSLLLFLVPMGGQRARKGILRMNGCAEWMKRIPAATGGKEKPAGNNLISIGYGKIPPMALAAAMGGKGKRVTCGSRCGT</sequence>
<accession>A0ABQ1F8V8</accession>